<evidence type="ECO:0000256" key="2">
    <source>
        <dbReference type="SAM" id="MobiDB-lite"/>
    </source>
</evidence>
<dbReference type="AlphaFoldDB" id="A0A9X4XHP8"/>
<dbReference type="Gene3D" id="3.40.50.10540">
    <property type="entry name" value="Crotonobetainyl-coa:carnitine coa-transferase, domain 1"/>
    <property type="match status" value="1"/>
</dbReference>
<protein>
    <submittedName>
        <fullName evidence="3">CoA transferase</fullName>
    </submittedName>
</protein>
<comment type="caution">
    <text evidence="3">The sequence shown here is derived from an EMBL/GenBank/DDBJ whole genome shotgun (WGS) entry which is preliminary data.</text>
</comment>
<dbReference type="Pfam" id="PF02515">
    <property type="entry name" value="CoA_transf_3"/>
    <property type="match status" value="1"/>
</dbReference>
<feature type="region of interest" description="Disordered" evidence="2">
    <location>
        <begin position="1"/>
        <end position="23"/>
    </location>
</feature>
<proteinExistence type="predicted"/>
<dbReference type="InterPro" id="IPR023606">
    <property type="entry name" value="CoA-Trfase_III_dom_1_sf"/>
</dbReference>
<sequence length="426" mass="44522">MADAATERSPTEEQAAGTPTLEAGDLPLAGMRVLDLSRALSGPFCAMILADLGADVVKVEPAPAGDMIRAWGPFDHGESVYYLSTNRNKRSLVVDFRSPDGLRLLRDLALASDVVVENFKPGTMAAMGLDPAGLRAERPGLIVASISGFGSRGPLGAQPGFDQIAQGYAGFMSFTGTAESGPTRVGVAIGDLAAGLWAAIGVLAAWITRQRSGRGQGVEASLFAGLIGLLSMQGQRWLSLGDVAGPAGNHHPIIAPYGVFRAADGDLNIAAATQDMWVSLCAVLGVPALADDPRFRDNAGRMHHRDALHAAIDERLAARTRAEWTARLVAAGIPAGPINDVADALSEPQVTETSLVETVQHPTIGVLRQVVTPIGLADLEGRCVRRPPPRLGEHSAEVLAEFGYTPDAIAALMDGRVVFGGEAARP</sequence>
<feature type="compositionally biased region" description="Basic and acidic residues" evidence="2">
    <location>
        <begin position="1"/>
        <end position="11"/>
    </location>
</feature>
<dbReference type="GO" id="GO:0008410">
    <property type="term" value="F:CoA-transferase activity"/>
    <property type="evidence" value="ECO:0007669"/>
    <property type="project" value="TreeGrafter"/>
</dbReference>
<dbReference type="RefSeq" id="WP_155478550.1">
    <property type="nucleotide sequence ID" value="NZ_WNKV01000002.1"/>
</dbReference>
<reference evidence="3 4" key="1">
    <citation type="submission" date="2019-11" db="EMBL/GenBank/DDBJ databases">
        <title>Whole-genome sequence of Rhodoplanes serenus DSM 18633, type strain.</title>
        <authorList>
            <person name="Kyndt J.A."/>
            <person name="Meyer T.E."/>
        </authorList>
    </citation>
    <scope>NUCLEOTIDE SEQUENCE [LARGE SCALE GENOMIC DNA]</scope>
    <source>
        <strain evidence="3 4">DSM 18633</strain>
    </source>
</reference>
<dbReference type="InterPro" id="IPR044855">
    <property type="entry name" value="CoA-Trfase_III_dom3_sf"/>
</dbReference>
<dbReference type="PANTHER" id="PTHR48207">
    <property type="entry name" value="SUCCINATE--HYDROXYMETHYLGLUTARATE COA-TRANSFERASE"/>
    <property type="match status" value="1"/>
</dbReference>
<dbReference type="Proteomes" id="UP000438991">
    <property type="component" value="Unassembled WGS sequence"/>
</dbReference>
<dbReference type="InterPro" id="IPR003673">
    <property type="entry name" value="CoA-Trfase_fam_III"/>
</dbReference>
<gene>
    <name evidence="3" type="ORF">GJ689_03265</name>
</gene>
<dbReference type="SUPFAM" id="SSF89796">
    <property type="entry name" value="CoA-transferase family III (CaiB/BaiF)"/>
    <property type="match status" value="1"/>
</dbReference>
<accession>A0A9X4XHP8</accession>
<name>A0A9X4XHP8_9BRAD</name>
<organism evidence="3 4">
    <name type="scientific">Rhodoplanes serenus</name>
    <dbReference type="NCBI Taxonomy" id="200615"/>
    <lineage>
        <taxon>Bacteria</taxon>
        <taxon>Pseudomonadati</taxon>
        <taxon>Pseudomonadota</taxon>
        <taxon>Alphaproteobacteria</taxon>
        <taxon>Hyphomicrobiales</taxon>
        <taxon>Nitrobacteraceae</taxon>
        <taxon>Rhodoplanes</taxon>
    </lineage>
</organism>
<keyword evidence="1 3" id="KW-0808">Transferase</keyword>
<dbReference type="InterPro" id="IPR050483">
    <property type="entry name" value="CoA-transferase_III_domain"/>
</dbReference>
<dbReference type="Gene3D" id="3.30.1540.10">
    <property type="entry name" value="formyl-coa transferase, domain 3"/>
    <property type="match status" value="1"/>
</dbReference>
<evidence type="ECO:0000313" key="3">
    <source>
        <dbReference type="EMBL" id="MTW15223.1"/>
    </source>
</evidence>
<dbReference type="PANTHER" id="PTHR48207:SF3">
    <property type="entry name" value="SUCCINATE--HYDROXYMETHYLGLUTARATE COA-TRANSFERASE"/>
    <property type="match status" value="1"/>
</dbReference>
<evidence type="ECO:0000256" key="1">
    <source>
        <dbReference type="ARBA" id="ARBA00022679"/>
    </source>
</evidence>
<dbReference type="EMBL" id="WNKV01000002">
    <property type="protein sequence ID" value="MTW15223.1"/>
    <property type="molecule type" value="Genomic_DNA"/>
</dbReference>
<evidence type="ECO:0000313" key="4">
    <source>
        <dbReference type="Proteomes" id="UP000438991"/>
    </source>
</evidence>